<keyword evidence="2" id="KW-1185">Reference proteome</keyword>
<accession>A0ACC3DV66</accession>
<reference evidence="1" key="1">
    <citation type="submission" date="2024-09" db="EMBL/GenBank/DDBJ databases">
        <title>Black Yeasts Isolated from many extreme environments.</title>
        <authorList>
            <person name="Coleine C."/>
            <person name="Stajich J.E."/>
            <person name="Selbmann L."/>
        </authorList>
    </citation>
    <scope>NUCLEOTIDE SEQUENCE</scope>
    <source>
        <strain evidence="1">CCFEE 5737</strain>
    </source>
</reference>
<gene>
    <name evidence="1" type="ORF">LTS18_015052</name>
</gene>
<name>A0ACC3DV66_9PEZI</name>
<proteinExistence type="predicted"/>
<comment type="caution">
    <text evidence="1">The sequence shown here is derived from an EMBL/GenBank/DDBJ whole genome shotgun (WGS) entry which is preliminary data.</text>
</comment>
<evidence type="ECO:0000313" key="1">
    <source>
        <dbReference type="EMBL" id="KAK3080586.1"/>
    </source>
</evidence>
<organism evidence="1 2">
    <name type="scientific">Coniosporium uncinatum</name>
    <dbReference type="NCBI Taxonomy" id="93489"/>
    <lineage>
        <taxon>Eukaryota</taxon>
        <taxon>Fungi</taxon>
        <taxon>Dikarya</taxon>
        <taxon>Ascomycota</taxon>
        <taxon>Pezizomycotina</taxon>
        <taxon>Dothideomycetes</taxon>
        <taxon>Dothideomycetes incertae sedis</taxon>
        <taxon>Coniosporium</taxon>
    </lineage>
</organism>
<evidence type="ECO:0000313" key="2">
    <source>
        <dbReference type="Proteomes" id="UP001186974"/>
    </source>
</evidence>
<dbReference type="Proteomes" id="UP001186974">
    <property type="component" value="Unassembled WGS sequence"/>
</dbReference>
<dbReference type="EMBL" id="JAWDJW010000494">
    <property type="protein sequence ID" value="KAK3080586.1"/>
    <property type="molecule type" value="Genomic_DNA"/>
</dbReference>
<sequence>MNKPASWKIMKLEQFAAFHWEINTFVRIAKHVCKSYMSFEEAYRDAVFQRVFEIANSKLNEHSPIGSEMVGLAESAGDADDAAIHWFYKWAGGNNSGSPPRNCSDKTLVDEHTLDPRLRLCQPPTSVSSNGDSLCASTTNKMNLPNSQEKTIDESSPTRRYAITEMPCFPTPSLADGVTGEKRSAKSVCRDKVGNHILEDVSQEVEVEPDSQPDKDSNQARALSCFETLAPSVLTSQKVVKVGAKEQYTPEEPRCSICGASRWGVHQHTRECPERLFFDRR</sequence>
<protein>
    <submittedName>
        <fullName evidence="1">Uncharacterized protein</fullName>
    </submittedName>
</protein>